<evidence type="ECO:0000313" key="2">
    <source>
        <dbReference type="Proteomes" id="UP000805193"/>
    </source>
</evidence>
<sequence length="325" mass="36272">MFVDELIVDERIRPSGAVIVSNALVPSMMALLGFVYLIPLVVTGPLLNDMWFLKEQPCDVHWWRIPTMTHNYMSDLSNMCLPHFWYVSADFQLAIVTTVILVVIVSRFPKLGIAIMAAIVFSTSLALGIVTHLYNYMPLSLGFSLQSSSATWPLEPHRLSIKAQAFWWTVAVVFACSSLFGAYSWNRGREPQRLESDIYAALHRFAWGFAVSWVMRKGQEHIGVTITAYALATIPYLCIECPIAVLDNLVFGWAKEGEPRDSAETTKQNKAHELEGFQWAAASKDSQSHGVPRTNSEDMSPTRGANHDTDAPSVSDRTLTFVLAV</sequence>
<dbReference type="EMBL" id="JABSTQ010010641">
    <property type="protein sequence ID" value="KAG0419285.1"/>
    <property type="molecule type" value="Genomic_DNA"/>
</dbReference>
<dbReference type="Proteomes" id="UP000805193">
    <property type="component" value="Unassembled WGS sequence"/>
</dbReference>
<gene>
    <name evidence="1" type="ORF">HPB47_004212</name>
</gene>
<accession>A0AC60PGA6</accession>
<proteinExistence type="predicted"/>
<protein>
    <submittedName>
        <fullName evidence="1">Uncharacterized protein</fullName>
    </submittedName>
</protein>
<evidence type="ECO:0000313" key="1">
    <source>
        <dbReference type="EMBL" id="KAG0419285.1"/>
    </source>
</evidence>
<reference evidence="1 2" key="1">
    <citation type="journal article" date="2020" name="Cell">
        <title>Large-Scale Comparative Analyses of Tick Genomes Elucidate Their Genetic Diversity and Vector Capacities.</title>
        <authorList>
            <consortium name="Tick Genome and Microbiome Consortium (TIGMIC)"/>
            <person name="Jia N."/>
            <person name="Wang J."/>
            <person name="Shi W."/>
            <person name="Du L."/>
            <person name="Sun Y."/>
            <person name="Zhan W."/>
            <person name="Jiang J.F."/>
            <person name="Wang Q."/>
            <person name="Zhang B."/>
            <person name="Ji P."/>
            <person name="Bell-Sakyi L."/>
            <person name="Cui X.M."/>
            <person name="Yuan T.T."/>
            <person name="Jiang B.G."/>
            <person name="Yang W.F."/>
            <person name="Lam T.T."/>
            <person name="Chang Q.C."/>
            <person name="Ding S.J."/>
            <person name="Wang X.J."/>
            <person name="Zhu J.G."/>
            <person name="Ruan X.D."/>
            <person name="Zhao L."/>
            <person name="Wei J.T."/>
            <person name="Ye R.Z."/>
            <person name="Que T.C."/>
            <person name="Du C.H."/>
            <person name="Zhou Y.H."/>
            <person name="Cheng J.X."/>
            <person name="Dai P.F."/>
            <person name="Guo W.B."/>
            <person name="Han X.H."/>
            <person name="Huang E.J."/>
            <person name="Li L.F."/>
            <person name="Wei W."/>
            <person name="Gao Y.C."/>
            <person name="Liu J.Z."/>
            <person name="Shao H.Z."/>
            <person name="Wang X."/>
            <person name="Wang C.C."/>
            <person name="Yang T.C."/>
            <person name="Huo Q.B."/>
            <person name="Li W."/>
            <person name="Chen H.Y."/>
            <person name="Chen S.E."/>
            <person name="Zhou L.G."/>
            <person name="Ni X.B."/>
            <person name="Tian J.H."/>
            <person name="Sheng Y."/>
            <person name="Liu T."/>
            <person name="Pan Y.S."/>
            <person name="Xia L.Y."/>
            <person name="Li J."/>
            <person name="Zhao F."/>
            <person name="Cao W.C."/>
        </authorList>
    </citation>
    <scope>NUCLEOTIDE SEQUENCE [LARGE SCALE GENOMIC DNA]</scope>
    <source>
        <strain evidence="1">Iper-2018</strain>
    </source>
</reference>
<comment type="caution">
    <text evidence="1">The sequence shown here is derived from an EMBL/GenBank/DDBJ whole genome shotgun (WGS) entry which is preliminary data.</text>
</comment>
<keyword evidence="2" id="KW-1185">Reference proteome</keyword>
<name>A0AC60PGA6_IXOPE</name>
<organism evidence="1 2">
    <name type="scientific">Ixodes persulcatus</name>
    <name type="common">Taiga tick</name>
    <dbReference type="NCBI Taxonomy" id="34615"/>
    <lineage>
        <taxon>Eukaryota</taxon>
        <taxon>Metazoa</taxon>
        <taxon>Ecdysozoa</taxon>
        <taxon>Arthropoda</taxon>
        <taxon>Chelicerata</taxon>
        <taxon>Arachnida</taxon>
        <taxon>Acari</taxon>
        <taxon>Parasitiformes</taxon>
        <taxon>Ixodida</taxon>
        <taxon>Ixodoidea</taxon>
        <taxon>Ixodidae</taxon>
        <taxon>Ixodinae</taxon>
        <taxon>Ixodes</taxon>
    </lineage>
</organism>